<accession>A0A4U1L9Y2</accession>
<keyword evidence="1" id="KW-0812">Transmembrane</keyword>
<dbReference type="Proteomes" id="UP000309138">
    <property type="component" value="Unassembled WGS sequence"/>
</dbReference>
<protein>
    <submittedName>
        <fullName evidence="2">Uncharacterized protein</fullName>
    </submittedName>
</protein>
<feature type="transmembrane region" description="Helical" evidence="1">
    <location>
        <begin position="20"/>
        <end position="45"/>
    </location>
</feature>
<evidence type="ECO:0000313" key="3">
    <source>
        <dbReference type="Proteomes" id="UP000309138"/>
    </source>
</evidence>
<gene>
    <name evidence="2" type="ORF">FBR43_02075</name>
</gene>
<keyword evidence="1" id="KW-1133">Transmembrane helix</keyword>
<dbReference type="RefSeq" id="WP_136941564.1">
    <property type="nucleotide sequence ID" value="NZ_SWKR01000001.1"/>
</dbReference>
<feature type="transmembrane region" description="Helical" evidence="1">
    <location>
        <begin position="109"/>
        <end position="128"/>
    </location>
</feature>
<sequence length="130" mass="13910">MPHSVPARPAMRRNRDERSFGLHPALFVATIAAYLIFLAIMGAAFMNGELVIPFAIFVIYIAMAFGTPQLWARMTEPRGGRFATWGEFLDEGIETGSGKLSGMAAVAQVMTLPVLIVAWGAIVAGIAASV</sequence>
<reference evidence="2 3" key="1">
    <citation type="submission" date="2019-04" db="EMBL/GenBank/DDBJ databases">
        <authorList>
            <person name="Yang Y."/>
            <person name="Wei D."/>
        </authorList>
    </citation>
    <scope>NUCLEOTIDE SEQUENCE [LARGE SCALE GENOMIC DNA]</scope>
    <source>
        <strain evidence="2 3">L-1-4w-11</strain>
    </source>
</reference>
<comment type="caution">
    <text evidence="2">The sequence shown here is derived from an EMBL/GenBank/DDBJ whole genome shotgun (WGS) entry which is preliminary data.</text>
</comment>
<evidence type="ECO:0000313" key="2">
    <source>
        <dbReference type="EMBL" id="TKD53146.1"/>
    </source>
</evidence>
<dbReference type="EMBL" id="SWKR01000001">
    <property type="protein sequence ID" value="TKD53146.1"/>
    <property type="molecule type" value="Genomic_DNA"/>
</dbReference>
<proteinExistence type="predicted"/>
<organism evidence="2 3">
    <name type="scientific">Sphingomonas baiyangensis</name>
    <dbReference type="NCBI Taxonomy" id="2572576"/>
    <lineage>
        <taxon>Bacteria</taxon>
        <taxon>Pseudomonadati</taxon>
        <taxon>Pseudomonadota</taxon>
        <taxon>Alphaproteobacteria</taxon>
        <taxon>Sphingomonadales</taxon>
        <taxon>Sphingomonadaceae</taxon>
        <taxon>Sphingomonas</taxon>
    </lineage>
</organism>
<evidence type="ECO:0000256" key="1">
    <source>
        <dbReference type="SAM" id="Phobius"/>
    </source>
</evidence>
<keyword evidence="3" id="KW-1185">Reference proteome</keyword>
<keyword evidence="1" id="KW-0472">Membrane</keyword>
<dbReference type="AlphaFoldDB" id="A0A4U1L9Y2"/>
<dbReference type="OrthoDB" id="7391283at2"/>
<name>A0A4U1L9Y2_9SPHN</name>
<feature type="transmembrane region" description="Helical" evidence="1">
    <location>
        <begin position="51"/>
        <end position="72"/>
    </location>
</feature>